<dbReference type="Proteomes" id="UP001497535">
    <property type="component" value="Unassembled WGS sequence"/>
</dbReference>
<reference evidence="1" key="1">
    <citation type="submission" date="2023-11" db="EMBL/GenBank/DDBJ databases">
        <authorList>
            <person name="Poullet M."/>
        </authorList>
    </citation>
    <scope>NUCLEOTIDE SEQUENCE</scope>
    <source>
        <strain evidence="1">E1834</strain>
    </source>
</reference>
<protein>
    <submittedName>
        <fullName evidence="1">Uncharacterized protein</fullName>
    </submittedName>
</protein>
<evidence type="ECO:0000313" key="2">
    <source>
        <dbReference type="Proteomes" id="UP001497535"/>
    </source>
</evidence>
<comment type="caution">
    <text evidence="1">The sequence shown here is derived from an EMBL/GenBank/DDBJ whole genome shotgun (WGS) entry which is preliminary data.</text>
</comment>
<organism evidence="1 2">
    <name type="scientific">Meloidogyne enterolobii</name>
    <name type="common">Root-knot nematode worm</name>
    <name type="synonym">Meloidogyne mayaguensis</name>
    <dbReference type="NCBI Taxonomy" id="390850"/>
    <lineage>
        <taxon>Eukaryota</taxon>
        <taxon>Metazoa</taxon>
        <taxon>Ecdysozoa</taxon>
        <taxon>Nematoda</taxon>
        <taxon>Chromadorea</taxon>
        <taxon>Rhabditida</taxon>
        <taxon>Tylenchina</taxon>
        <taxon>Tylenchomorpha</taxon>
        <taxon>Tylenchoidea</taxon>
        <taxon>Meloidogynidae</taxon>
        <taxon>Meloidogyninae</taxon>
        <taxon>Meloidogyne</taxon>
    </lineage>
</organism>
<accession>A0ACB1B5S0</accession>
<name>A0ACB1B5S0_MELEN</name>
<proteinExistence type="predicted"/>
<keyword evidence="2" id="KW-1185">Reference proteome</keyword>
<evidence type="ECO:0000313" key="1">
    <source>
        <dbReference type="EMBL" id="CAK5121120.1"/>
    </source>
</evidence>
<dbReference type="EMBL" id="CAVMJV010000179">
    <property type="protein sequence ID" value="CAK5121120.1"/>
    <property type="molecule type" value="Genomic_DNA"/>
</dbReference>
<gene>
    <name evidence="1" type="ORF">MENTE1834_LOCUS46955</name>
</gene>
<sequence>MKVTNDKIEEFTTKMAILEGIQAKMKEMEDIHRRLTKAEGALDSIKDSMVRQKEKKKKK</sequence>